<name>A0ABS7BSY0_9SPHN</name>
<protein>
    <submittedName>
        <fullName evidence="2">VOC family protein</fullName>
    </submittedName>
</protein>
<proteinExistence type="predicted"/>
<gene>
    <name evidence="2" type="ORF">KZ820_18240</name>
</gene>
<dbReference type="PROSITE" id="PS51819">
    <property type="entry name" value="VOC"/>
    <property type="match status" value="1"/>
</dbReference>
<evidence type="ECO:0000259" key="1">
    <source>
        <dbReference type="PROSITE" id="PS51819"/>
    </source>
</evidence>
<dbReference type="PANTHER" id="PTHR35006">
    <property type="entry name" value="GLYOXALASE FAMILY PROTEIN (AFU_ORTHOLOGUE AFUA_5G14830)"/>
    <property type="match status" value="1"/>
</dbReference>
<dbReference type="EMBL" id="JAHXZN010000009">
    <property type="protein sequence ID" value="MBW6532686.1"/>
    <property type="molecule type" value="Genomic_DNA"/>
</dbReference>
<dbReference type="Proteomes" id="UP000759103">
    <property type="component" value="Unassembled WGS sequence"/>
</dbReference>
<sequence length="119" mass="12611">MERSRAFYTPTLAAIGIDELTVVQPGERGNPGGWVGYGNGDKPFLWLRDDGAVGERTHLAFSVGSREGVHAFYDAALAAGGKDNGAPGTRPEYHDGYYGAFVLDPDGINVEAVFHGPAT</sequence>
<keyword evidence="3" id="KW-1185">Reference proteome</keyword>
<dbReference type="Pfam" id="PF00903">
    <property type="entry name" value="Glyoxalase"/>
    <property type="match status" value="1"/>
</dbReference>
<dbReference type="SUPFAM" id="SSF54593">
    <property type="entry name" value="Glyoxalase/Bleomycin resistance protein/Dihydroxybiphenyl dioxygenase"/>
    <property type="match status" value="1"/>
</dbReference>
<accession>A0ABS7BSY0</accession>
<feature type="domain" description="VOC" evidence="1">
    <location>
        <begin position="1"/>
        <end position="115"/>
    </location>
</feature>
<dbReference type="InterPro" id="IPR037523">
    <property type="entry name" value="VOC_core"/>
</dbReference>
<dbReference type="Gene3D" id="3.10.180.10">
    <property type="entry name" value="2,3-Dihydroxybiphenyl 1,2-Dioxygenase, domain 1"/>
    <property type="match status" value="1"/>
</dbReference>
<evidence type="ECO:0000313" key="2">
    <source>
        <dbReference type="EMBL" id="MBW6532686.1"/>
    </source>
</evidence>
<dbReference type="PANTHER" id="PTHR35006:SF2">
    <property type="entry name" value="GLYOXALASE FAMILY PROTEIN (AFU_ORTHOLOGUE AFUA_5G14830)"/>
    <property type="match status" value="1"/>
</dbReference>
<organism evidence="2 3">
    <name type="scientific">Sphingomonas citri</name>
    <dbReference type="NCBI Taxonomy" id="2862499"/>
    <lineage>
        <taxon>Bacteria</taxon>
        <taxon>Pseudomonadati</taxon>
        <taxon>Pseudomonadota</taxon>
        <taxon>Alphaproteobacteria</taxon>
        <taxon>Sphingomonadales</taxon>
        <taxon>Sphingomonadaceae</taxon>
        <taxon>Sphingomonas</taxon>
    </lineage>
</organism>
<comment type="caution">
    <text evidence="2">The sequence shown here is derived from an EMBL/GenBank/DDBJ whole genome shotgun (WGS) entry which is preliminary data.</text>
</comment>
<reference evidence="2 3" key="1">
    <citation type="submission" date="2021-07" db="EMBL/GenBank/DDBJ databases">
        <title>Sphingomonas sp.</title>
        <authorList>
            <person name="Feng G."/>
            <person name="Li J."/>
            <person name="Pan M."/>
        </authorList>
    </citation>
    <scope>NUCLEOTIDE SEQUENCE [LARGE SCALE GENOMIC DNA]</scope>
    <source>
        <strain evidence="2 3">RRHST34</strain>
    </source>
</reference>
<dbReference type="InterPro" id="IPR004360">
    <property type="entry name" value="Glyas_Fos-R_dOase_dom"/>
</dbReference>
<dbReference type="InterPro" id="IPR029068">
    <property type="entry name" value="Glyas_Bleomycin-R_OHBP_Dase"/>
</dbReference>
<evidence type="ECO:0000313" key="3">
    <source>
        <dbReference type="Proteomes" id="UP000759103"/>
    </source>
</evidence>
<dbReference type="CDD" id="cd07262">
    <property type="entry name" value="VOC_like"/>
    <property type="match status" value="1"/>
</dbReference>